<evidence type="ECO:0000313" key="8">
    <source>
        <dbReference type="Proteomes" id="UP000012960"/>
    </source>
</evidence>
<dbReference type="GO" id="GO:0031298">
    <property type="term" value="C:replication fork protection complex"/>
    <property type="evidence" value="ECO:0000318"/>
    <property type="project" value="GO_Central"/>
</dbReference>
<keyword evidence="8" id="KW-1185">Reference proteome</keyword>
<dbReference type="GO" id="GO:0006281">
    <property type="term" value="P:DNA repair"/>
    <property type="evidence" value="ECO:0000318"/>
    <property type="project" value="GO_Central"/>
</dbReference>
<dbReference type="GO" id="GO:0003677">
    <property type="term" value="F:DNA binding"/>
    <property type="evidence" value="ECO:0000318"/>
    <property type="project" value="GO_Central"/>
</dbReference>
<feature type="region of interest" description="Disordered" evidence="4">
    <location>
        <begin position="1064"/>
        <end position="1083"/>
    </location>
</feature>
<reference evidence="6" key="1">
    <citation type="submission" date="2021-03" db="EMBL/GenBank/DDBJ databases">
        <authorList>
            <consortium name="Genoscope - CEA"/>
            <person name="William W."/>
        </authorList>
    </citation>
    <scope>NUCLEOTIDE SEQUENCE</scope>
    <source>
        <strain evidence="6">Doubled-haploid Pahang</strain>
    </source>
</reference>
<dbReference type="PANTHER" id="PTHR22940:SF4">
    <property type="entry name" value="PROTEIN TIMELESS HOMOLOG"/>
    <property type="match status" value="1"/>
</dbReference>
<dbReference type="GO" id="GO:0000076">
    <property type="term" value="P:DNA replication checkpoint signaling"/>
    <property type="evidence" value="ECO:0000318"/>
    <property type="project" value="GO_Central"/>
</dbReference>
<keyword evidence="2" id="KW-0539">Nucleus</keyword>
<feature type="compositionally biased region" description="Basic and acidic residues" evidence="4">
    <location>
        <begin position="1068"/>
        <end position="1083"/>
    </location>
</feature>
<dbReference type="Pfam" id="PF04821">
    <property type="entry name" value="TIMELESS"/>
    <property type="match status" value="1"/>
</dbReference>
<dbReference type="GO" id="GO:0043111">
    <property type="term" value="P:replication fork arrest"/>
    <property type="evidence" value="ECO:0000318"/>
    <property type="project" value="GO_Central"/>
</dbReference>
<evidence type="ECO:0000256" key="1">
    <source>
        <dbReference type="ARBA" id="ARBA00004123"/>
    </source>
</evidence>
<feature type="region of interest" description="Disordered" evidence="4">
    <location>
        <begin position="1204"/>
        <end position="1223"/>
    </location>
</feature>
<gene>
    <name evidence="6" type="ORF">GSMUA_98730.1</name>
</gene>
<dbReference type="EnsemblPlants" id="Ma01_t23460.1">
    <property type="protein sequence ID" value="Ma01_p23460.1"/>
    <property type="gene ID" value="Ma01_g23460"/>
</dbReference>
<dbReference type="AlphaFoldDB" id="A0A804HXJ7"/>
<feature type="domain" description="Timeless N-terminal" evidence="5">
    <location>
        <begin position="27"/>
        <end position="287"/>
    </location>
</feature>
<comment type="subcellular location">
    <subcellularLocation>
        <location evidence="1">Nucleus</location>
    </subcellularLocation>
</comment>
<dbReference type="InterPro" id="IPR006906">
    <property type="entry name" value="Timeless_N"/>
</dbReference>
<dbReference type="EMBL" id="HG996466">
    <property type="protein sequence ID" value="CAG1860569.1"/>
    <property type="molecule type" value="Genomic_DNA"/>
</dbReference>
<protein>
    <submittedName>
        <fullName evidence="6">(wild Malaysian banana) hypothetical protein</fullName>
    </submittedName>
</protein>
<feature type="compositionally biased region" description="Basic and acidic residues" evidence="4">
    <location>
        <begin position="1141"/>
        <end position="1154"/>
    </location>
</feature>
<dbReference type="Proteomes" id="UP000012960">
    <property type="component" value="Unplaced"/>
</dbReference>
<organism evidence="7 8">
    <name type="scientific">Musa acuminata subsp. malaccensis</name>
    <name type="common">Wild banana</name>
    <name type="synonym">Musa malaccensis</name>
    <dbReference type="NCBI Taxonomy" id="214687"/>
    <lineage>
        <taxon>Eukaryota</taxon>
        <taxon>Viridiplantae</taxon>
        <taxon>Streptophyta</taxon>
        <taxon>Embryophyta</taxon>
        <taxon>Tracheophyta</taxon>
        <taxon>Spermatophyta</taxon>
        <taxon>Magnoliopsida</taxon>
        <taxon>Liliopsida</taxon>
        <taxon>Zingiberales</taxon>
        <taxon>Musaceae</taxon>
        <taxon>Musa</taxon>
    </lineage>
</organism>
<evidence type="ECO:0000256" key="3">
    <source>
        <dbReference type="ARBA" id="ARBA00023306"/>
    </source>
</evidence>
<sequence length="1264" mass="144384">MDTEGLSIICAGIGYADEDENGAIIGYAKGEYCLDNLKDLQRFLRRDDPRQRDVFKQICKWNTVSRNLVPLIEYYQSDRNLVINAVKILVFLTMPIDHSSDGIAQQIEYLWDLKAALTRPVTIAVIVCLLEDPLDHLECKTFTDDDWKLVQLVLTLFRNVLAIQDITLQQKSSGSSTQFFCLTDRFLELMFQEYVLDLILVLTQHVDGCSGYLQQDNLLLLETFYYIFLGREPELIAKVSKRSSKVKEDITTTVDSLRTIMDEEEEKRRIIRLRNLERHSQFSGTFTRLGVDGSKTLFKRNPTSASENGMVKVHNVQRGPLKRIAWDHDNLPLAKENITELLYEFLNQFLSGGYNVLMQSIHDDISKECQSIQKTDVMMFFGVAKFVLAFQHQKILISKEPNMEEPISDPSHEDEFANNLSFHGNICGPVAETINEAMFNLVISKWLQAFDSLKETNDYKSLSAAGSLFKNMIRMLDLVLRMLPEDSKETQTARVLLYKLFYDQTDQGLTHFLQNMFRSFNTHKQPKSDLADLLEIMHVVLRLMEKLQARGTLRVARKSRKGRKKKTNTEANNLGEHVNPKHIVAQTEETGGHSNNLSKEQLRELSLADKVGDNQEGTFMSNDAAVPDASVHNIRHSGDDMVALGGDVVNTNFIDPVHEPTDSSSDDQLPETNEVDFNISKLVATFANNYVVHNLCWLLKYYKSNSVSTNHHIITMLQRICDDLDISPMLYQLSVLRVFYNILADQKSSASKEYASIVNFLTKFTRKMLKLLKDRPLLFVEMLFWKTRKECHCISADVLMSGLAKRDSHTDEVVLTNDIGYKQKNIADSLGDDEFVIPYDLNNQRDENPFDVFHEDDLYKTKQHASEKNVMRSISNDDDEMDVSKGTSSRFQRTKDFKWQKSYIFDQKQETMIKHLYDKYKDDKKCSRLIAEALDPEGKITAVQIYCKLKQLGLQTTRSKKLACVDVPLPAGDDPTEEAGTAFTITPKGHENDSYLKTSIRRGKRVQAFSKDQELEIKILFERFKDHKNCSHMIAKALDADKTYTAAQVSRKLKQLGLLAPKKLTSPEIEKHSRDDQNKEKGLQLEETLFAIKKSHRKRKSLTKEDESSSPPQNIELPVEDDSGVLRTTSKNRRKRRNKSPVKEATPEIISRHDSDEEVLATLFKRTERQPDQQSADHETDGVGLDDDMDAEQQSHEDEIGATTATFTSGFDDNMDEPSKVGDGATEAELMDYFDSEGETNATHPASRIGHKRNLKLVMDEDEE</sequence>
<dbReference type="OrthoDB" id="310853at2759"/>
<accession>A0A804HXJ7</accession>
<keyword evidence="3" id="KW-0131">Cell cycle</keyword>
<dbReference type="Gramene" id="Ma01_t23460.1">
    <property type="protein sequence ID" value="Ma01_p23460.1"/>
    <property type="gene ID" value="Ma01_g23460"/>
</dbReference>
<evidence type="ECO:0000256" key="2">
    <source>
        <dbReference type="ARBA" id="ARBA00023242"/>
    </source>
</evidence>
<reference evidence="7" key="2">
    <citation type="submission" date="2021-05" db="UniProtKB">
        <authorList>
            <consortium name="EnsemblPlants"/>
        </authorList>
    </citation>
    <scope>IDENTIFICATION</scope>
    <source>
        <strain evidence="7">subsp. malaccensis</strain>
    </source>
</reference>
<evidence type="ECO:0000259" key="5">
    <source>
        <dbReference type="Pfam" id="PF04821"/>
    </source>
</evidence>
<name>A0A804HXJ7_MUSAM</name>
<feature type="compositionally biased region" description="Basic residues" evidence="4">
    <location>
        <begin position="1130"/>
        <end position="1140"/>
    </location>
</feature>
<evidence type="ECO:0000313" key="7">
    <source>
        <dbReference type="EnsemblPlants" id="Ma01_p23460.1"/>
    </source>
</evidence>
<proteinExistence type="predicted"/>
<evidence type="ECO:0000313" key="6">
    <source>
        <dbReference type="EMBL" id="CAG1860569.1"/>
    </source>
</evidence>
<feature type="region of interest" description="Disordered" evidence="4">
    <location>
        <begin position="1166"/>
        <end position="1197"/>
    </location>
</feature>
<dbReference type="InParanoid" id="A0A804HXJ7"/>
<feature type="region of interest" description="Disordered" evidence="4">
    <location>
        <begin position="1096"/>
        <end position="1154"/>
    </location>
</feature>
<dbReference type="InterPro" id="IPR044998">
    <property type="entry name" value="Timeless"/>
</dbReference>
<dbReference type="OMA" id="LTRNVAM"/>
<dbReference type="FunCoup" id="A0A804HXJ7">
    <property type="interactions" value="983"/>
</dbReference>
<evidence type="ECO:0000256" key="4">
    <source>
        <dbReference type="SAM" id="MobiDB-lite"/>
    </source>
</evidence>
<feature type="compositionally biased region" description="Basic and acidic residues" evidence="4">
    <location>
        <begin position="1166"/>
        <end position="1181"/>
    </location>
</feature>
<dbReference type="PANTHER" id="PTHR22940">
    <property type="entry name" value="TIMEOUT/TIMELESS-2"/>
    <property type="match status" value="1"/>
</dbReference>